<evidence type="ECO:0000313" key="2">
    <source>
        <dbReference type="Proteomes" id="UP000177010"/>
    </source>
</evidence>
<accession>A0A1E7XGQ0</accession>
<organism evidence="1 2">
    <name type="scientific">Lentilactobacillus sunkii</name>
    <dbReference type="NCBI Taxonomy" id="481719"/>
    <lineage>
        <taxon>Bacteria</taxon>
        <taxon>Bacillati</taxon>
        <taxon>Bacillota</taxon>
        <taxon>Bacilli</taxon>
        <taxon>Lactobacillales</taxon>
        <taxon>Lactobacillaceae</taxon>
        <taxon>Lentilactobacillus</taxon>
    </lineage>
</organism>
<dbReference type="EMBL" id="MIQE01000008">
    <property type="protein sequence ID" value="OFA12290.1"/>
    <property type="molecule type" value="Genomic_DNA"/>
</dbReference>
<dbReference type="SUPFAM" id="SSF47598">
    <property type="entry name" value="Ribbon-helix-helix"/>
    <property type="match status" value="1"/>
</dbReference>
<dbReference type="STRING" id="481719.LASUN_05700"/>
<gene>
    <name evidence="1" type="ORF">LASUN_05700</name>
</gene>
<protein>
    <recommendedName>
        <fullName evidence="3">HicB family protein</fullName>
    </recommendedName>
</protein>
<dbReference type="InterPro" id="IPR010985">
    <property type="entry name" value="Ribbon_hlx_hlx"/>
</dbReference>
<sequence length="156" mass="18019">MFPEMGMVGDPVFYLSEYHGNDIMMISNAWINWFWMSFKKDGYVMGEVSREKRFLLRLDQGLYDKVASEATEKNQSVNAYIVSILEAAEDNINFEHRQFIGRVIPGKQIFIDSGLVSVSGIYYRYLIDDNAKVDKHADYTVIEANGNILTLRKIKE</sequence>
<dbReference type="Pfam" id="PF05534">
    <property type="entry name" value="HicB"/>
    <property type="match status" value="1"/>
</dbReference>
<dbReference type="InterPro" id="IPR013321">
    <property type="entry name" value="Arc_rbn_hlx_hlx"/>
</dbReference>
<name>A0A1E7XGQ0_9LACO</name>
<reference evidence="1 2" key="1">
    <citation type="submission" date="2016-09" db="EMBL/GenBank/DDBJ databases">
        <title>Genome Sequence of Lactobacillus sunkii Strain CG01.</title>
        <authorList>
            <person name="Poehlein A."/>
            <person name="Gabris C."/>
            <person name="Bengelsdorf F.R."/>
            <person name="Duerre P."/>
            <person name="Daniel R."/>
        </authorList>
    </citation>
    <scope>NUCLEOTIDE SEQUENCE [LARGE SCALE GENOMIC DNA]</scope>
    <source>
        <strain evidence="1 2">CG_D</strain>
    </source>
</reference>
<dbReference type="AlphaFoldDB" id="A0A1E7XGQ0"/>
<dbReference type="InterPro" id="IPR008651">
    <property type="entry name" value="Uncharacterised_HicB"/>
</dbReference>
<evidence type="ECO:0000313" key="1">
    <source>
        <dbReference type="EMBL" id="OFA12290.1"/>
    </source>
</evidence>
<comment type="caution">
    <text evidence="1">The sequence shown here is derived from an EMBL/GenBank/DDBJ whole genome shotgun (WGS) entry which is preliminary data.</text>
</comment>
<dbReference type="GO" id="GO:0006355">
    <property type="term" value="P:regulation of DNA-templated transcription"/>
    <property type="evidence" value="ECO:0007669"/>
    <property type="project" value="InterPro"/>
</dbReference>
<proteinExistence type="predicted"/>
<dbReference type="Gene3D" id="1.10.1220.10">
    <property type="entry name" value="Met repressor-like"/>
    <property type="match status" value="1"/>
</dbReference>
<dbReference type="Proteomes" id="UP000177010">
    <property type="component" value="Unassembled WGS sequence"/>
</dbReference>
<evidence type="ECO:0008006" key="3">
    <source>
        <dbReference type="Google" id="ProtNLM"/>
    </source>
</evidence>